<dbReference type="Gene3D" id="3.90.550.10">
    <property type="entry name" value="Spore Coat Polysaccharide Biosynthesis Protein SpsA, Chain A"/>
    <property type="match status" value="1"/>
</dbReference>
<reference evidence="5" key="1">
    <citation type="submission" date="2015-08" db="EMBL/GenBank/DDBJ databases">
        <title>Vibrio galatheae sp. nov., a novel member of the Vibrionaceae family isolated from the Solomon Islands.</title>
        <authorList>
            <person name="Giubergia S."/>
            <person name="Machado H."/>
            <person name="Mateiu R.V."/>
            <person name="Gram L."/>
        </authorList>
    </citation>
    <scope>NUCLEOTIDE SEQUENCE [LARGE SCALE GENOMIC DNA]</scope>
    <source>
        <strain evidence="5">DSM 19134</strain>
    </source>
</reference>
<comment type="caution">
    <text evidence="4">The sequence shown here is derived from an EMBL/GenBank/DDBJ whole genome shotgun (WGS) entry which is preliminary data.</text>
</comment>
<keyword evidence="1" id="KW-0328">Glycosyltransferase</keyword>
<keyword evidence="5" id="KW-1185">Reference proteome</keyword>
<dbReference type="InterPro" id="IPR001173">
    <property type="entry name" value="Glyco_trans_2-like"/>
</dbReference>
<keyword evidence="2" id="KW-0808">Transferase</keyword>
<dbReference type="EMBL" id="LHPI01000009">
    <property type="protein sequence ID" value="KOO07479.1"/>
    <property type="molecule type" value="Genomic_DNA"/>
</dbReference>
<evidence type="ECO:0000313" key="5">
    <source>
        <dbReference type="Proteomes" id="UP000037530"/>
    </source>
</evidence>
<dbReference type="InterPro" id="IPR029044">
    <property type="entry name" value="Nucleotide-diphossugar_trans"/>
</dbReference>
<evidence type="ECO:0000259" key="3">
    <source>
        <dbReference type="Pfam" id="PF00535"/>
    </source>
</evidence>
<organism evidence="4 5">
    <name type="scientific">Vibrio hepatarius</name>
    <dbReference type="NCBI Taxonomy" id="171383"/>
    <lineage>
        <taxon>Bacteria</taxon>
        <taxon>Pseudomonadati</taxon>
        <taxon>Pseudomonadota</taxon>
        <taxon>Gammaproteobacteria</taxon>
        <taxon>Vibrionales</taxon>
        <taxon>Vibrionaceae</taxon>
        <taxon>Vibrio</taxon>
        <taxon>Vibrio oreintalis group</taxon>
    </lineage>
</organism>
<name>A0A0M0HZH7_9VIBR</name>
<dbReference type="PANTHER" id="PTHR22916:SF51">
    <property type="entry name" value="GLYCOSYLTRANSFERASE EPSH-RELATED"/>
    <property type="match status" value="1"/>
</dbReference>
<dbReference type="STRING" id="171383.AKJ31_11360"/>
<dbReference type="Proteomes" id="UP000037530">
    <property type="component" value="Unassembled WGS sequence"/>
</dbReference>
<sequence length="308" mass="36247">MKLLTIVMPVYNVEDYIKQALDSYFSQESPKVELIVVDDGSPDSSYDIIVENYQDKITSGALTLLRQEHGGVSRARNLALEIASGEYVTFFDSDDMLLDGYVESVLSAIQTHSPDVIEFGFKTFSQDKNVEQSPEVFVYQKFGLNDASCIRDTIYSRSVWYPWLRVIKREFFSNKRFPDGVKFCEDLMLFTNIYQDVRSIYHINKALYGYRLNQNGATLNIKPDYFDNLMSFYTSLNNIDERYMDYLKINLAYLFYRCQTGTKVPNEIRLEFFKLFVRYIFDRNVSYRKKIILGFPNTHRTLKRWLKK</sequence>
<dbReference type="AlphaFoldDB" id="A0A0M0HZH7"/>
<dbReference type="GO" id="GO:0016758">
    <property type="term" value="F:hexosyltransferase activity"/>
    <property type="evidence" value="ECO:0007669"/>
    <property type="project" value="UniProtKB-ARBA"/>
</dbReference>
<dbReference type="Pfam" id="PF00535">
    <property type="entry name" value="Glycos_transf_2"/>
    <property type="match status" value="1"/>
</dbReference>
<proteinExistence type="predicted"/>
<dbReference type="PATRIC" id="fig|171383.3.peg.2319"/>
<dbReference type="OrthoDB" id="9802649at2"/>
<accession>A0A0M0HZH7</accession>
<gene>
    <name evidence="4" type="ORF">AKJ31_11360</name>
</gene>
<evidence type="ECO:0000256" key="2">
    <source>
        <dbReference type="ARBA" id="ARBA00022679"/>
    </source>
</evidence>
<evidence type="ECO:0000256" key="1">
    <source>
        <dbReference type="ARBA" id="ARBA00022676"/>
    </source>
</evidence>
<feature type="domain" description="Glycosyltransferase 2-like" evidence="3">
    <location>
        <begin position="5"/>
        <end position="135"/>
    </location>
</feature>
<protein>
    <recommendedName>
        <fullName evidence="3">Glycosyltransferase 2-like domain-containing protein</fullName>
    </recommendedName>
</protein>
<dbReference type="SUPFAM" id="SSF53448">
    <property type="entry name" value="Nucleotide-diphospho-sugar transferases"/>
    <property type="match status" value="1"/>
</dbReference>
<dbReference type="RefSeq" id="WP_053409216.1">
    <property type="nucleotide sequence ID" value="NZ_LHPI01000009.1"/>
</dbReference>
<dbReference type="PANTHER" id="PTHR22916">
    <property type="entry name" value="GLYCOSYLTRANSFERASE"/>
    <property type="match status" value="1"/>
</dbReference>
<dbReference type="CDD" id="cd00761">
    <property type="entry name" value="Glyco_tranf_GTA_type"/>
    <property type="match status" value="1"/>
</dbReference>
<evidence type="ECO:0000313" key="4">
    <source>
        <dbReference type="EMBL" id="KOO07479.1"/>
    </source>
</evidence>